<dbReference type="Proteomes" id="UP000520814">
    <property type="component" value="Unassembled WGS sequence"/>
</dbReference>
<proteinExistence type="predicted"/>
<name>A0A7W9SM89_ARMRO</name>
<keyword evidence="3" id="KW-1185">Reference proteome</keyword>
<dbReference type="AlphaFoldDB" id="A0A7W9SM89"/>
<accession>A0A7W9SM89</accession>
<protein>
    <submittedName>
        <fullName evidence="2">Uncharacterized protein</fullName>
    </submittedName>
</protein>
<gene>
    <name evidence="2" type="ORF">HNQ39_000702</name>
</gene>
<organism evidence="2 3">
    <name type="scientific">Armatimonas rosea</name>
    <dbReference type="NCBI Taxonomy" id="685828"/>
    <lineage>
        <taxon>Bacteria</taxon>
        <taxon>Bacillati</taxon>
        <taxon>Armatimonadota</taxon>
        <taxon>Armatimonadia</taxon>
        <taxon>Armatimonadales</taxon>
        <taxon>Armatimonadaceae</taxon>
        <taxon>Armatimonas</taxon>
    </lineage>
</organism>
<dbReference type="EMBL" id="JACHGW010000001">
    <property type="protein sequence ID" value="MBB6048940.1"/>
    <property type="molecule type" value="Genomic_DNA"/>
</dbReference>
<dbReference type="RefSeq" id="WP_184192560.1">
    <property type="nucleotide sequence ID" value="NZ_JACHGW010000001.1"/>
</dbReference>
<comment type="caution">
    <text evidence="2">The sequence shown here is derived from an EMBL/GenBank/DDBJ whole genome shotgun (WGS) entry which is preliminary data.</text>
</comment>
<evidence type="ECO:0000256" key="1">
    <source>
        <dbReference type="SAM" id="MobiDB-lite"/>
    </source>
</evidence>
<feature type="region of interest" description="Disordered" evidence="1">
    <location>
        <begin position="1"/>
        <end position="29"/>
    </location>
</feature>
<sequence>MRTHDDKPRRRSSGYGASKSPPRFARNSLVPTRNAGRLPSTLLAALLLTPALAWAQQPTELASPLANGVQTVYPESVTVPRALREKLEAYKIVLPEARPGSSVVSFGQVVSKNKLPKLLYDKALFAFGIDLGTMMSDPQLQVPHAIQRAVISYGPTVQPLPDFLDQIARSAKVGWTAREENGEVVVQFVRLKSTLAPESFWTDWQWLDNIPDNPALYPESVTVSEALRKRLEGVRVNVNLVDRNGVGALTSLLDVRVDHQFDPALKLDISKGRPNLNLFLFDIQYLQQRDPEWLYPGLRLQKVTIKANGVALPTALDMLTQSLGVGWTAEVQGERVLVRIVRLRSTPSPVKTLRSSLDTIHAAVEQLPQEPNPLQRSTPSAALKEMVSLELESGNIRAALEALLRTTGRRFELSPDASTLKRSFRFESVSLSSALDLVCESYNTVWSLERDSKGVAFLSIRKRGEAPPVK</sequence>
<reference evidence="2 3" key="1">
    <citation type="submission" date="2020-08" db="EMBL/GenBank/DDBJ databases">
        <title>Genomic Encyclopedia of Type Strains, Phase IV (KMG-IV): sequencing the most valuable type-strain genomes for metagenomic binning, comparative biology and taxonomic classification.</title>
        <authorList>
            <person name="Goeker M."/>
        </authorList>
    </citation>
    <scope>NUCLEOTIDE SEQUENCE [LARGE SCALE GENOMIC DNA]</scope>
    <source>
        <strain evidence="2 3">DSM 23562</strain>
    </source>
</reference>
<evidence type="ECO:0000313" key="2">
    <source>
        <dbReference type="EMBL" id="MBB6048940.1"/>
    </source>
</evidence>
<evidence type="ECO:0000313" key="3">
    <source>
        <dbReference type="Proteomes" id="UP000520814"/>
    </source>
</evidence>